<dbReference type="InterPro" id="IPR001611">
    <property type="entry name" value="Leu-rich_rpt"/>
</dbReference>
<evidence type="ECO:0000256" key="2">
    <source>
        <dbReference type="SAM" id="MobiDB-lite"/>
    </source>
</evidence>
<comment type="caution">
    <text evidence="3">The sequence shown here is derived from an EMBL/GenBank/DDBJ whole genome shotgun (WGS) entry which is preliminary data.</text>
</comment>
<dbReference type="AlphaFoldDB" id="A0AA88GNZ4"/>
<dbReference type="Proteomes" id="UP000816034">
    <property type="component" value="Unassembled WGS sequence"/>
</dbReference>
<proteinExistence type="predicted"/>
<protein>
    <submittedName>
        <fullName evidence="3">Uncharacterized protein</fullName>
    </submittedName>
</protein>
<dbReference type="Gene3D" id="3.80.10.10">
    <property type="entry name" value="Ribonuclease Inhibitor"/>
    <property type="match status" value="1"/>
</dbReference>
<keyword evidence="4" id="KW-1185">Reference proteome</keyword>
<dbReference type="SUPFAM" id="SSF52058">
    <property type="entry name" value="L domain-like"/>
    <property type="match status" value="1"/>
</dbReference>
<keyword evidence="1" id="KW-0175">Coiled coil</keyword>
<accession>A0AA88GNZ4</accession>
<reference evidence="3 4" key="1">
    <citation type="journal article" date="2018" name="BMC Genomics">
        <title>The genome of Naegleria lovaniensis, the basis for a comparative approach to unravel pathogenicity factors of the human pathogenic amoeba N. fowleri.</title>
        <authorList>
            <person name="Liechti N."/>
            <person name="Schurch N."/>
            <person name="Bruggmann R."/>
            <person name="Wittwer M."/>
        </authorList>
    </citation>
    <scope>NUCLEOTIDE SEQUENCE [LARGE SCALE GENOMIC DNA]</scope>
    <source>
        <strain evidence="3 4">ATCC 30569</strain>
    </source>
</reference>
<dbReference type="RefSeq" id="XP_044550262.1">
    <property type="nucleotide sequence ID" value="XM_044692164.1"/>
</dbReference>
<evidence type="ECO:0000313" key="4">
    <source>
        <dbReference type="Proteomes" id="UP000816034"/>
    </source>
</evidence>
<evidence type="ECO:0000313" key="3">
    <source>
        <dbReference type="EMBL" id="KAG2386270.1"/>
    </source>
</evidence>
<dbReference type="PROSITE" id="PS51450">
    <property type="entry name" value="LRR"/>
    <property type="match status" value="1"/>
</dbReference>
<gene>
    <name evidence="3" type="ORF">C9374_002716</name>
</gene>
<sequence length="215" mass="25079">MMRNNLISQLNSHSIPIYGNVKVLDLSENKIKKLDGLSSLKYSLQILNIQKNEIETLNDMSQVLELEQLTNIDFRGNPIQSLEEENLIFEEILEKCNNVWFINGATTLASPLVEEDENHHFEKNEYSIMMEFEENSNSFKNQSCCGHVSSLTPMHVHDFEENRELQSISSSSIPPPPRKSQQHQQQHTPIFPPHLLTIIWNSTMMKRREWQQKNF</sequence>
<dbReference type="InterPro" id="IPR032675">
    <property type="entry name" value="LRR_dom_sf"/>
</dbReference>
<organism evidence="3 4">
    <name type="scientific">Naegleria lovaniensis</name>
    <name type="common">Amoeba</name>
    <dbReference type="NCBI Taxonomy" id="51637"/>
    <lineage>
        <taxon>Eukaryota</taxon>
        <taxon>Discoba</taxon>
        <taxon>Heterolobosea</taxon>
        <taxon>Tetramitia</taxon>
        <taxon>Eutetramitia</taxon>
        <taxon>Vahlkampfiidae</taxon>
        <taxon>Naegleria</taxon>
    </lineage>
</organism>
<name>A0AA88GNZ4_NAELO</name>
<dbReference type="SMART" id="SM00365">
    <property type="entry name" value="LRR_SD22"/>
    <property type="match status" value="2"/>
</dbReference>
<dbReference type="GeneID" id="68095171"/>
<feature type="region of interest" description="Disordered" evidence="2">
    <location>
        <begin position="162"/>
        <end position="188"/>
    </location>
</feature>
<dbReference type="EMBL" id="PYSW02000016">
    <property type="protein sequence ID" value="KAG2386270.1"/>
    <property type="molecule type" value="Genomic_DNA"/>
</dbReference>
<feature type="coiled-coil region" evidence="1">
    <location>
        <begin position="47"/>
        <end position="99"/>
    </location>
</feature>
<evidence type="ECO:0000256" key="1">
    <source>
        <dbReference type="SAM" id="Coils"/>
    </source>
</evidence>